<evidence type="ECO:0000256" key="3">
    <source>
        <dbReference type="ARBA" id="ARBA00022801"/>
    </source>
</evidence>
<evidence type="ECO:0000313" key="6">
    <source>
        <dbReference type="Proteomes" id="UP000789595"/>
    </source>
</evidence>
<dbReference type="SUPFAM" id="SSF55920">
    <property type="entry name" value="Creatinase/aminopeptidase"/>
    <property type="match status" value="1"/>
</dbReference>
<evidence type="ECO:0000256" key="4">
    <source>
        <dbReference type="ARBA" id="ARBA00023049"/>
    </source>
</evidence>
<proteinExistence type="predicted"/>
<keyword evidence="2" id="KW-0479">Metal-binding</keyword>
<evidence type="ECO:0000313" key="5">
    <source>
        <dbReference type="EMBL" id="CAH0372273.1"/>
    </source>
</evidence>
<dbReference type="PANTHER" id="PTHR48480:SF2">
    <property type="entry name" value="PEPTIDASE D"/>
    <property type="match status" value="1"/>
</dbReference>
<dbReference type="GO" id="GO:0006508">
    <property type="term" value="P:proteolysis"/>
    <property type="evidence" value="ECO:0007669"/>
    <property type="project" value="UniProtKB-KW"/>
</dbReference>
<dbReference type="AlphaFoldDB" id="A0A8J2SKW4"/>
<evidence type="ECO:0000256" key="1">
    <source>
        <dbReference type="ARBA" id="ARBA00022670"/>
    </source>
</evidence>
<dbReference type="EMBL" id="CAKKNE010000003">
    <property type="protein sequence ID" value="CAH0372273.1"/>
    <property type="molecule type" value="Genomic_DNA"/>
</dbReference>
<dbReference type="InterPro" id="IPR052433">
    <property type="entry name" value="X-Pro_dipept-like"/>
</dbReference>
<sequence>GRRRFLNLERVEAFRGSGGVRLEDDVLVRADGVENLSLCPRTVEEIRSVKNGGSWPPASDACPALRRAWCAPNPTVPGGPMKRVRLPDSL</sequence>
<feature type="non-terminal residue" evidence="5">
    <location>
        <position position="1"/>
    </location>
</feature>
<organism evidence="5 6">
    <name type="scientific">Pelagomonas calceolata</name>
    <dbReference type="NCBI Taxonomy" id="35677"/>
    <lineage>
        <taxon>Eukaryota</taxon>
        <taxon>Sar</taxon>
        <taxon>Stramenopiles</taxon>
        <taxon>Ochrophyta</taxon>
        <taxon>Pelagophyceae</taxon>
        <taxon>Pelagomonadales</taxon>
        <taxon>Pelagomonadaceae</taxon>
        <taxon>Pelagomonas</taxon>
    </lineage>
</organism>
<name>A0A8J2SKW4_9STRA</name>
<dbReference type="Proteomes" id="UP000789595">
    <property type="component" value="Unassembled WGS sequence"/>
</dbReference>
<gene>
    <name evidence="5" type="ORF">PECAL_3P22560</name>
</gene>
<evidence type="ECO:0000256" key="2">
    <source>
        <dbReference type="ARBA" id="ARBA00022723"/>
    </source>
</evidence>
<dbReference type="InterPro" id="IPR036005">
    <property type="entry name" value="Creatinase/aminopeptidase-like"/>
</dbReference>
<keyword evidence="6" id="KW-1185">Reference proteome</keyword>
<keyword evidence="4" id="KW-0482">Metalloprotease</keyword>
<dbReference type="OrthoDB" id="10261878at2759"/>
<dbReference type="PANTHER" id="PTHR48480">
    <property type="match status" value="1"/>
</dbReference>
<keyword evidence="1" id="KW-0645">Protease</keyword>
<dbReference type="GO" id="GO:0046872">
    <property type="term" value="F:metal ion binding"/>
    <property type="evidence" value="ECO:0007669"/>
    <property type="project" value="UniProtKB-KW"/>
</dbReference>
<accession>A0A8J2SKW4</accession>
<comment type="caution">
    <text evidence="5">The sequence shown here is derived from an EMBL/GenBank/DDBJ whole genome shotgun (WGS) entry which is preliminary data.</text>
</comment>
<keyword evidence="3" id="KW-0378">Hydrolase</keyword>
<dbReference type="Gene3D" id="3.90.230.10">
    <property type="entry name" value="Creatinase/methionine aminopeptidase superfamily"/>
    <property type="match status" value="1"/>
</dbReference>
<reference evidence="5" key="1">
    <citation type="submission" date="2021-11" db="EMBL/GenBank/DDBJ databases">
        <authorList>
            <consortium name="Genoscope - CEA"/>
            <person name="William W."/>
        </authorList>
    </citation>
    <scope>NUCLEOTIDE SEQUENCE</scope>
</reference>
<protein>
    <submittedName>
        <fullName evidence="5">Uncharacterized protein</fullName>
    </submittedName>
</protein>
<dbReference type="GO" id="GO:0008237">
    <property type="term" value="F:metallopeptidase activity"/>
    <property type="evidence" value="ECO:0007669"/>
    <property type="project" value="UniProtKB-KW"/>
</dbReference>